<dbReference type="SUPFAM" id="SSF57667">
    <property type="entry name" value="beta-beta-alpha zinc fingers"/>
    <property type="match status" value="4"/>
</dbReference>
<comment type="subcellular location">
    <subcellularLocation>
        <location evidence="1">Nucleus</location>
    </subcellularLocation>
</comment>
<feature type="compositionally biased region" description="Acidic residues" evidence="8">
    <location>
        <begin position="309"/>
        <end position="328"/>
    </location>
</feature>
<dbReference type="Ensembl" id="ENSPTXT00000013531.1">
    <property type="protein sequence ID" value="ENSPTXP00000013117.1"/>
    <property type="gene ID" value="ENSPTXG00000009169.1"/>
</dbReference>
<dbReference type="GO" id="GO:0005634">
    <property type="term" value="C:nucleus"/>
    <property type="evidence" value="ECO:0007669"/>
    <property type="project" value="UniProtKB-SubCell"/>
</dbReference>
<feature type="compositionally biased region" description="Polar residues" evidence="8">
    <location>
        <begin position="51"/>
        <end position="64"/>
    </location>
</feature>
<dbReference type="OMA" id="CHTHEVG"/>
<evidence type="ECO:0000256" key="6">
    <source>
        <dbReference type="ARBA" id="ARBA00023242"/>
    </source>
</evidence>
<evidence type="ECO:0000256" key="2">
    <source>
        <dbReference type="ARBA" id="ARBA00022723"/>
    </source>
</evidence>
<feature type="compositionally biased region" description="Basic and acidic residues" evidence="8">
    <location>
        <begin position="289"/>
        <end position="308"/>
    </location>
</feature>
<dbReference type="GeneTree" id="ENSGT00940000162287"/>
<feature type="domain" description="C2H2-type" evidence="9">
    <location>
        <begin position="267"/>
        <end position="295"/>
    </location>
</feature>
<dbReference type="Gene3D" id="3.30.160.60">
    <property type="entry name" value="Classic Zinc Finger"/>
    <property type="match status" value="4"/>
</dbReference>
<dbReference type="Proteomes" id="UP000472273">
    <property type="component" value="Unplaced"/>
</dbReference>
<feature type="domain" description="C2H2-type" evidence="9">
    <location>
        <begin position="239"/>
        <end position="266"/>
    </location>
</feature>
<proteinExistence type="predicted"/>
<feature type="domain" description="C2H2-type" evidence="9">
    <location>
        <begin position="16"/>
        <end position="45"/>
    </location>
</feature>
<feature type="domain" description="C2H2-type" evidence="9">
    <location>
        <begin position="212"/>
        <end position="234"/>
    </location>
</feature>
<dbReference type="InterPro" id="IPR050888">
    <property type="entry name" value="ZnF_C2H2-type_TF"/>
</dbReference>
<evidence type="ECO:0000256" key="7">
    <source>
        <dbReference type="PROSITE-ProRule" id="PRU00042"/>
    </source>
</evidence>
<evidence type="ECO:0000313" key="10">
    <source>
        <dbReference type="Ensembl" id="ENSPTXP00000013117.1"/>
    </source>
</evidence>
<protein>
    <recommendedName>
        <fullName evidence="9">C2H2-type domain-containing protein</fullName>
    </recommendedName>
</protein>
<dbReference type="PROSITE" id="PS50157">
    <property type="entry name" value="ZINC_FINGER_C2H2_2"/>
    <property type="match status" value="6"/>
</dbReference>
<keyword evidence="2" id="KW-0479">Metal-binding</keyword>
<feature type="region of interest" description="Disordered" evidence="8">
    <location>
        <begin position="32"/>
        <end position="64"/>
    </location>
</feature>
<organism evidence="10 11">
    <name type="scientific">Pseudonaja textilis</name>
    <name type="common">Eastern brown snake</name>
    <dbReference type="NCBI Taxonomy" id="8673"/>
    <lineage>
        <taxon>Eukaryota</taxon>
        <taxon>Metazoa</taxon>
        <taxon>Chordata</taxon>
        <taxon>Craniata</taxon>
        <taxon>Vertebrata</taxon>
        <taxon>Euteleostomi</taxon>
        <taxon>Lepidosauria</taxon>
        <taxon>Squamata</taxon>
        <taxon>Bifurcata</taxon>
        <taxon>Unidentata</taxon>
        <taxon>Episquamata</taxon>
        <taxon>Toxicofera</taxon>
        <taxon>Serpentes</taxon>
        <taxon>Colubroidea</taxon>
        <taxon>Elapidae</taxon>
        <taxon>Hydrophiinae</taxon>
        <taxon>Pseudonaja</taxon>
    </lineage>
</organism>
<accession>A0A670YN19</accession>
<evidence type="ECO:0000256" key="4">
    <source>
        <dbReference type="ARBA" id="ARBA00022771"/>
    </source>
</evidence>
<evidence type="ECO:0000256" key="1">
    <source>
        <dbReference type="ARBA" id="ARBA00004123"/>
    </source>
</evidence>
<dbReference type="PANTHER" id="PTHR24406">
    <property type="entry name" value="TRANSCRIPTIONAL REPRESSOR CTCFL-RELATED"/>
    <property type="match status" value="1"/>
</dbReference>
<keyword evidence="11" id="KW-1185">Reference proteome</keyword>
<feature type="domain" description="C2H2-type" evidence="9">
    <location>
        <begin position="64"/>
        <end position="86"/>
    </location>
</feature>
<reference evidence="10" key="1">
    <citation type="submission" date="2025-08" db="UniProtKB">
        <authorList>
            <consortium name="Ensembl"/>
        </authorList>
    </citation>
    <scope>IDENTIFICATION</scope>
</reference>
<evidence type="ECO:0000256" key="8">
    <source>
        <dbReference type="SAM" id="MobiDB-lite"/>
    </source>
</evidence>
<dbReference type="AlphaFoldDB" id="A0A670YN19"/>
<dbReference type="Pfam" id="PF00096">
    <property type="entry name" value="zf-C2H2"/>
    <property type="match status" value="2"/>
</dbReference>
<feature type="region of interest" description="Disordered" evidence="8">
    <location>
        <begin position="289"/>
        <end position="328"/>
    </location>
</feature>
<dbReference type="InterPro" id="IPR013087">
    <property type="entry name" value="Znf_C2H2_type"/>
</dbReference>
<evidence type="ECO:0000313" key="11">
    <source>
        <dbReference type="Proteomes" id="UP000472273"/>
    </source>
</evidence>
<evidence type="ECO:0000256" key="3">
    <source>
        <dbReference type="ARBA" id="ARBA00022737"/>
    </source>
</evidence>
<dbReference type="InterPro" id="IPR036236">
    <property type="entry name" value="Znf_C2H2_sf"/>
</dbReference>
<reference evidence="10" key="2">
    <citation type="submission" date="2025-09" db="UniProtKB">
        <authorList>
            <consortium name="Ensembl"/>
        </authorList>
    </citation>
    <scope>IDENTIFICATION</scope>
</reference>
<sequence>MSLKSHLRTHTEEKRHKCPDCGRSFRVSSQLPSHHCPAQATQEQEEGQRDGSYSFQRGQGTSSPDCSICPKQYSNLMALRNHVRVHLRAARMRGKELGDGLTCSNCGESFEEEAEFQLHQLRHLPCTEDIEAAEVSRLGVLHSQEADLLQTIKQDVEALENGATVAEDILPASEMPQICHQCGLAFPTVASLQTHTSQASSPLPDDSEGLPYLCEQCGLGFHQAKNLIEHRQTHQAGIYQCSLCPKEYPTLLALKHHFHGHAKEQPFLCSLCGMIFPSEESLQDHHSLLHEEGEGRSDSPHVLKRETEEQLDGGGDPEEEVEQGEELS</sequence>
<dbReference type="PROSITE" id="PS00028">
    <property type="entry name" value="ZINC_FINGER_C2H2_1"/>
    <property type="match status" value="5"/>
</dbReference>
<dbReference type="GO" id="GO:0008270">
    <property type="term" value="F:zinc ion binding"/>
    <property type="evidence" value="ECO:0007669"/>
    <property type="project" value="UniProtKB-KW"/>
</dbReference>
<keyword evidence="4 7" id="KW-0863">Zinc-finger</keyword>
<keyword evidence="6" id="KW-0539">Nucleus</keyword>
<evidence type="ECO:0000259" key="9">
    <source>
        <dbReference type="PROSITE" id="PS50157"/>
    </source>
</evidence>
<dbReference type="SMART" id="SM00355">
    <property type="entry name" value="ZnF_C2H2"/>
    <property type="match status" value="7"/>
</dbReference>
<keyword evidence="3" id="KW-0677">Repeat</keyword>
<feature type="domain" description="C2H2-type" evidence="9">
    <location>
        <begin position="101"/>
        <end position="123"/>
    </location>
</feature>
<evidence type="ECO:0000256" key="5">
    <source>
        <dbReference type="ARBA" id="ARBA00022833"/>
    </source>
</evidence>
<keyword evidence="5" id="KW-0862">Zinc</keyword>
<name>A0A670YN19_PSETE</name>